<dbReference type="RefSeq" id="WP_000011690.1">
    <property type="nucleotide sequence ID" value="NZ_BDOV01000089.1"/>
</dbReference>
<sequence length="212" mass="24587">MSFYFFNNVPTVYLEKFCAVRDAFSNLENLLIAAEIINTCHDCWNKETNDFDLLISTGTHKRILVRKPDGFFSMNLPFQVIEYESNICFNYDAYGLPVNAEFISRCRNVINTCSNGAFSQEAIALELCDNFDRDIQSAINYADAICSLLLVDHGYFRFDDDPKNAKDKVHPRYHFDFFFNNSTNVKIGCNTRLDESFFLELFDVNKDRPYLA</sequence>
<dbReference type="Proteomes" id="UP000517067">
    <property type="component" value="Unassembled WGS sequence"/>
</dbReference>
<dbReference type="Proteomes" id="UP000540485">
    <property type="component" value="Unassembled WGS sequence"/>
</dbReference>
<evidence type="ECO:0000313" key="1">
    <source>
        <dbReference type="EMBL" id="NYP88180.1"/>
    </source>
</evidence>
<evidence type="ECO:0000313" key="3">
    <source>
        <dbReference type="EMBL" id="SPW48383.1"/>
    </source>
</evidence>
<reference evidence="3 4" key="1">
    <citation type="submission" date="2018-06" db="EMBL/GenBank/DDBJ databases">
        <authorList>
            <consortium name="Pathogen Informatics"/>
            <person name="Doyle S."/>
        </authorList>
    </citation>
    <scope>NUCLEOTIDE SEQUENCE [LARGE SCALE GENOMIC DNA]</scope>
    <source>
        <strain evidence="3 4">NCTC11126</strain>
    </source>
</reference>
<name>A0A2T3UUZ2_ECOLX</name>
<gene>
    <name evidence="2" type="ORF">G4A38_23985</name>
    <name evidence="1" type="ORF">G4A47_23935</name>
    <name evidence="3" type="ORF">NCTC11126_03846</name>
</gene>
<dbReference type="Proteomes" id="UP000250561">
    <property type="component" value="Unassembled WGS sequence"/>
</dbReference>
<organism evidence="2">
    <name type="scientific">Escherichia coli</name>
    <dbReference type="NCBI Taxonomy" id="562"/>
    <lineage>
        <taxon>Bacteria</taxon>
        <taxon>Pseudomonadati</taxon>
        <taxon>Pseudomonadota</taxon>
        <taxon>Gammaproteobacteria</taxon>
        <taxon>Enterobacterales</taxon>
        <taxon>Enterobacteriaceae</taxon>
        <taxon>Escherichia</taxon>
    </lineage>
</organism>
<evidence type="ECO:0000313" key="5">
    <source>
        <dbReference type="Proteomes" id="UP000517067"/>
    </source>
</evidence>
<protein>
    <submittedName>
        <fullName evidence="2">Uncharacterized protein</fullName>
    </submittedName>
</protein>
<dbReference type="EMBL" id="JABUPU010000056">
    <property type="protein sequence ID" value="NYP88180.1"/>
    <property type="molecule type" value="Genomic_DNA"/>
</dbReference>
<dbReference type="AlphaFoldDB" id="A0A2T3UUZ2"/>
<evidence type="ECO:0000313" key="4">
    <source>
        <dbReference type="Proteomes" id="UP000250561"/>
    </source>
</evidence>
<dbReference type="EMBL" id="UARS01000007">
    <property type="protein sequence ID" value="SPW48383.1"/>
    <property type="molecule type" value="Genomic_DNA"/>
</dbReference>
<dbReference type="EMBL" id="JABUPJ010000052">
    <property type="protein sequence ID" value="NYQ41582.1"/>
    <property type="molecule type" value="Genomic_DNA"/>
</dbReference>
<evidence type="ECO:0000313" key="2">
    <source>
        <dbReference type="EMBL" id="NYQ41582.1"/>
    </source>
</evidence>
<accession>A0A2T3UUZ2</accession>
<reference evidence="2 5" key="2">
    <citation type="journal article" date="2020" name="J. Appl. Microbiol.">
        <title>Genetic characterization of Shigatoxigenic and enteropathogenic Escherichia coli O80:H2 from diarrheic and septicemic calves and relatedness to human Shigatoxigenic E. coli O80:H2.</title>
        <authorList>
            <person name="Habets A."/>
            <person name="Crombe F."/>
            <person name="Nakamura K."/>
            <person name="Guerin V."/>
            <person name="De Rauw K."/>
            <person name="Pierard D."/>
            <person name="Saulmont M."/>
            <person name="Hayashi T."/>
            <person name="Mainil J.G."/>
            <person name="Thiry D."/>
        </authorList>
    </citation>
    <scope>NUCLEOTIDE SEQUENCE [LARGE SCALE GENOMIC DNA]</scope>
    <source>
        <strain evidence="2">EH3306</strain>
        <strain evidence="1 5">EH3307</strain>
    </source>
</reference>
<proteinExistence type="predicted"/>